<comment type="caution">
    <text evidence="3">The sequence shown here is derived from an EMBL/GenBank/DDBJ whole genome shotgun (WGS) entry which is preliminary data.</text>
</comment>
<dbReference type="GO" id="GO:0016301">
    <property type="term" value="F:kinase activity"/>
    <property type="evidence" value="ECO:0007669"/>
    <property type="project" value="UniProtKB-KW"/>
</dbReference>
<proteinExistence type="predicted"/>
<dbReference type="Proteomes" id="UP001151532">
    <property type="component" value="Chromosome 16"/>
</dbReference>
<dbReference type="GO" id="GO:0042793">
    <property type="term" value="P:plastid transcription"/>
    <property type="evidence" value="ECO:0007669"/>
    <property type="project" value="TreeGrafter"/>
</dbReference>
<dbReference type="SUPFAM" id="SSF53613">
    <property type="entry name" value="Ribokinase-like"/>
    <property type="match status" value="1"/>
</dbReference>
<dbReference type="InterPro" id="IPR029056">
    <property type="entry name" value="Ribokinase-like"/>
</dbReference>
<evidence type="ECO:0000256" key="1">
    <source>
        <dbReference type="ARBA" id="ARBA00022679"/>
    </source>
</evidence>
<dbReference type="OrthoDB" id="415590at2759"/>
<reference evidence="3" key="2">
    <citation type="journal article" date="2023" name="Int. J. Mol. Sci.">
        <title>De Novo Assembly and Annotation of 11 Diverse Shrub Willow (Salix) Genomes Reveals Novel Gene Organization in Sex-Linked Regions.</title>
        <authorList>
            <person name="Hyden B."/>
            <person name="Feng K."/>
            <person name="Yates T.B."/>
            <person name="Jawdy S."/>
            <person name="Cereghino C."/>
            <person name="Smart L.B."/>
            <person name="Muchero W."/>
        </authorList>
    </citation>
    <scope>NUCLEOTIDE SEQUENCE</scope>
    <source>
        <tissue evidence="3">Shoot tip</tissue>
    </source>
</reference>
<dbReference type="PANTHER" id="PTHR43085">
    <property type="entry name" value="HEXOKINASE FAMILY MEMBER"/>
    <property type="match status" value="1"/>
</dbReference>
<dbReference type="GO" id="GO:0042644">
    <property type="term" value="C:chloroplast nucleoid"/>
    <property type="evidence" value="ECO:0007669"/>
    <property type="project" value="TreeGrafter"/>
</dbReference>
<dbReference type="InterPro" id="IPR050306">
    <property type="entry name" value="PfkB_Carbo_kinase"/>
</dbReference>
<dbReference type="GO" id="GO:0009658">
    <property type="term" value="P:chloroplast organization"/>
    <property type="evidence" value="ECO:0007669"/>
    <property type="project" value="TreeGrafter"/>
</dbReference>
<keyword evidence="2" id="KW-0418">Kinase</keyword>
<keyword evidence="4" id="KW-1185">Reference proteome</keyword>
<dbReference type="Gene3D" id="3.40.1190.30">
    <property type="match status" value="1"/>
</dbReference>
<evidence type="ECO:0000313" key="4">
    <source>
        <dbReference type="Proteomes" id="UP001151532"/>
    </source>
</evidence>
<dbReference type="AlphaFoldDB" id="A0A9Q0VW66"/>
<reference evidence="3" key="1">
    <citation type="submission" date="2022-11" db="EMBL/GenBank/DDBJ databases">
        <authorList>
            <person name="Hyden B.L."/>
            <person name="Feng K."/>
            <person name="Yates T."/>
            <person name="Jawdy S."/>
            <person name="Smart L.B."/>
            <person name="Muchero W."/>
        </authorList>
    </citation>
    <scope>NUCLEOTIDE SEQUENCE</scope>
    <source>
        <tissue evidence="3">Shoot tip</tissue>
    </source>
</reference>
<sequence length="207" mass="23726">MNKERVQTRAVKFDDNVKTACSLMKVKFGDDGKMRMEMVKEAAEDSLHSSELNLSVLKEARMFHFNSEALTSPSLQSTLFKAIRLSKKFGGLIFFDLNLPLPLWKSHDETRDYEQTKNWRDCYHYTPEEIALLWHDGLKLLFDWIGDAVVAALMRKLTTCPEMFEDQDVLERQLRFAVAAGIISQWTIGAVRGLSSQVIGFVSKEND</sequence>
<organism evidence="3 4">
    <name type="scientific">Salix purpurea</name>
    <name type="common">Purple osier willow</name>
    <dbReference type="NCBI Taxonomy" id="77065"/>
    <lineage>
        <taxon>Eukaryota</taxon>
        <taxon>Viridiplantae</taxon>
        <taxon>Streptophyta</taxon>
        <taxon>Embryophyta</taxon>
        <taxon>Tracheophyta</taxon>
        <taxon>Spermatophyta</taxon>
        <taxon>Magnoliopsida</taxon>
        <taxon>eudicotyledons</taxon>
        <taxon>Gunneridae</taxon>
        <taxon>Pentapetalae</taxon>
        <taxon>rosids</taxon>
        <taxon>fabids</taxon>
        <taxon>Malpighiales</taxon>
        <taxon>Salicaceae</taxon>
        <taxon>Saliceae</taxon>
        <taxon>Salix</taxon>
    </lineage>
</organism>
<evidence type="ECO:0000313" key="3">
    <source>
        <dbReference type="EMBL" id="KAJ6755812.1"/>
    </source>
</evidence>
<gene>
    <name evidence="3" type="ORF">OIU79_028261</name>
</gene>
<protein>
    <submittedName>
        <fullName evidence="3">HEXOKINASE FAMILY MEMBER</fullName>
    </submittedName>
</protein>
<evidence type="ECO:0000256" key="2">
    <source>
        <dbReference type="ARBA" id="ARBA00022777"/>
    </source>
</evidence>
<dbReference type="EMBL" id="JAPFFK010000007">
    <property type="protein sequence ID" value="KAJ6755812.1"/>
    <property type="molecule type" value="Genomic_DNA"/>
</dbReference>
<accession>A0A9Q0VW66</accession>
<keyword evidence="1" id="KW-0808">Transferase</keyword>
<name>A0A9Q0VW66_SALPP</name>
<dbReference type="PANTHER" id="PTHR43085:SF10">
    <property type="entry name" value="FRUCTOKINASE-LIKE 1, CHLOROPLASTIC"/>
    <property type="match status" value="1"/>
</dbReference>